<organism evidence="9 10">
    <name type="scientific">Brassicogethes aeneus</name>
    <name type="common">Rape pollen beetle</name>
    <name type="synonym">Meligethes aeneus</name>
    <dbReference type="NCBI Taxonomy" id="1431903"/>
    <lineage>
        <taxon>Eukaryota</taxon>
        <taxon>Metazoa</taxon>
        <taxon>Ecdysozoa</taxon>
        <taxon>Arthropoda</taxon>
        <taxon>Hexapoda</taxon>
        <taxon>Insecta</taxon>
        <taxon>Pterygota</taxon>
        <taxon>Neoptera</taxon>
        <taxon>Endopterygota</taxon>
        <taxon>Coleoptera</taxon>
        <taxon>Polyphaga</taxon>
        <taxon>Cucujiformia</taxon>
        <taxon>Nitidulidae</taxon>
        <taxon>Meligethinae</taxon>
        <taxon>Brassicogethes</taxon>
    </lineage>
</organism>
<dbReference type="GO" id="GO:0031902">
    <property type="term" value="C:late endosome membrane"/>
    <property type="evidence" value="ECO:0007669"/>
    <property type="project" value="UniProtKB-SubCell"/>
</dbReference>
<accession>A0A9P0FK22</accession>
<comment type="similarity">
    <text evidence="2">Belongs to the VPS37 family.</text>
</comment>
<comment type="function">
    <text evidence="6">Component of the ESCRT-I complex, a regulator of vesicular trafficking process. Required for the sorting of endocytic ubiquitinated cargos into multivesicular bodies. May be involved in cell growth and differentiation.</text>
</comment>
<dbReference type="GO" id="GO:0006623">
    <property type="term" value="P:protein targeting to vacuole"/>
    <property type="evidence" value="ECO:0007669"/>
    <property type="project" value="TreeGrafter"/>
</dbReference>
<comment type="subcellular location">
    <subcellularLocation>
        <location evidence="1">Late endosome membrane</location>
        <topology evidence="1">Peripheral membrane protein</topology>
    </subcellularLocation>
</comment>
<dbReference type="InterPro" id="IPR029012">
    <property type="entry name" value="Helix_hairpin_bin_sf"/>
</dbReference>
<protein>
    <recommendedName>
        <fullName evidence="8">VPS37 C-terminal domain-containing protein</fullName>
    </recommendedName>
</protein>
<evidence type="ECO:0000256" key="6">
    <source>
        <dbReference type="ARBA" id="ARBA00025010"/>
    </source>
</evidence>
<dbReference type="InterPro" id="IPR009851">
    <property type="entry name" value="Mod_r"/>
</dbReference>
<dbReference type="CDD" id="cd11685">
    <property type="entry name" value="UEV_TSG101-like"/>
    <property type="match status" value="1"/>
</dbReference>
<evidence type="ECO:0000256" key="1">
    <source>
        <dbReference type="ARBA" id="ARBA00004633"/>
    </source>
</evidence>
<dbReference type="Gene3D" id="1.10.287.660">
    <property type="entry name" value="Helix hairpin bin"/>
    <property type="match status" value="1"/>
</dbReference>
<keyword evidence="3 7" id="KW-0813">Transport</keyword>
<keyword evidence="10" id="KW-1185">Reference proteome</keyword>
<keyword evidence="5 7" id="KW-0653">Protein transport</keyword>
<reference evidence="9" key="1">
    <citation type="submission" date="2021-12" db="EMBL/GenBank/DDBJ databases">
        <authorList>
            <person name="King R."/>
        </authorList>
    </citation>
    <scope>NUCLEOTIDE SEQUENCE</scope>
</reference>
<evidence type="ECO:0000256" key="7">
    <source>
        <dbReference type="PROSITE-ProRule" id="PRU00646"/>
    </source>
</evidence>
<dbReference type="InterPro" id="IPR037202">
    <property type="entry name" value="ESCRT_assembly_dom"/>
</dbReference>
<dbReference type="Proteomes" id="UP001154078">
    <property type="component" value="Chromosome 5"/>
</dbReference>
<dbReference type="OrthoDB" id="10260857at2759"/>
<evidence type="ECO:0000256" key="4">
    <source>
        <dbReference type="ARBA" id="ARBA00022753"/>
    </source>
</evidence>
<keyword evidence="4" id="KW-0967">Endosome</keyword>
<dbReference type="SUPFAM" id="SSF140111">
    <property type="entry name" value="Endosomal sorting complex assembly domain"/>
    <property type="match status" value="1"/>
</dbReference>
<dbReference type="PANTHER" id="PTHR13678">
    <property type="entry name" value="VACUOLAR PROTEIN SORTING-ASSOCIATED PROTEIN 37"/>
    <property type="match status" value="1"/>
</dbReference>
<evidence type="ECO:0000256" key="3">
    <source>
        <dbReference type="ARBA" id="ARBA00022448"/>
    </source>
</evidence>
<dbReference type="GO" id="GO:0043162">
    <property type="term" value="P:ubiquitin-dependent protein catabolic process via the multivesicular body sorting pathway"/>
    <property type="evidence" value="ECO:0007669"/>
    <property type="project" value="TreeGrafter"/>
</dbReference>
<dbReference type="InterPro" id="IPR016135">
    <property type="entry name" value="UBQ-conjugating_enzyme/RWD"/>
</dbReference>
<evidence type="ECO:0000256" key="2">
    <source>
        <dbReference type="ARBA" id="ARBA00007617"/>
    </source>
</evidence>
<name>A0A9P0FK22_BRAAE</name>
<dbReference type="SUPFAM" id="SSF54495">
    <property type="entry name" value="UBC-like"/>
    <property type="match status" value="1"/>
</dbReference>
<sequence>MQSRMYKTDADIRKSQINTLKVFNANVNEVSEGQEYQIAFDSGCNKLILNVLLGSEFPKEKPKLKISPVVIHPWVNAEGEITSAPGLLNFTVHSDLGRVVQAITREFERNPPPLIGHDNKKMSPCNSVLDGEHSRTSPSFPTLPVIKSFSPPSHTPITSQFPQLNHLSIEELQFLKENADRQQEFIEEMQCINNQQRVLDECIAQIEELAESNLSKQQQLEDLRFGIDSRIEEVTKLAFENERLLGIYQDLSDKYSPRNIQDQLRIAASQAELEGEKIAENFLKGEMDVDRFVNQYISTRKLCQMRKTKEEKLGHQLDSLEKAGF</sequence>
<dbReference type="AlphaFoldDB" id="A0A9P0FK22"/>
<dbReference type="GO" id="GO:0006612">
    <property type="term" value="P:protein targeting to membrane"/>
    <property type="evidence" value="ECO:0007669"/>
    <property type="project" value="TreeGrafter"/>
</dbReference>
<evidence type="ECO:0000313" key="10">
    <source>
        <dbReference type="Proteomes" id="UP001154078"/>
    </source>
</evidence>
<feature type="domain" description="VPS37 C-terminal" evidence="8">
    <location>
        <begin position="239"/>
        <end position="325"/>
    </location>
</feature>
<evidence type="ECO:0000259" key="8">
    <source>
        <dbReference type="PROSITE" id="PS51314"/>
    </source>
</evidence>
<dbReference type="EMBL" id="OV121136">
    <property type="protein sequence ID" value="CAH0558209.1"/>
    <property type="molecule type" value="Genomic_DNA"/>
</dbReference>
<dbReference type="PROSITE" id="PS51314">
    <property type="entry name" value="VPS37_C"/>
    <property type="match status" value="1"/>
</dbReference>
<evidence type="ECO:0000313" key="9">
    <source>
        <dbReference type="EMBL" id="CAH0558209.1"/>
    </source>
</evidence>
<dbReference type="Pfam" id="PF07200">
    <property type="entry name" value="Mod_r"/>
    <property type="match status" value="1"/>
</dbReference>
<dbReference type="GO" id="GO:0000813">
    <property type="term" value="C:ESCRT I complex"/>
    <property type="evidence" value="ECO:0007669"/>
    <property type="project" value="TreeGrafter"/>
</dbReference>
<dbReference type="PANTHER" id="PTHR13678:SF25">
    <property type="entry name" value="EG:115C2.5 PROTEIN"/>
    <property type="match status" value="1"/>
</dbReference>
<evidence type="ECO:0000256" key="5">
    <source>
        <dbReference type="ARBA" id="ARBA00022927"/>
    </source>
</evidence>
<gene>
    <name evidence="9" type="ORF">MELIAE_LOCUS8730</name>
</gene>
<proteinExistence type="inferred from homology"/>